<dbReference type="Gene3D" id="3.40.30.10">
    <property type="entry name" value="Glutaredoxin"/>
    <property type="match status" value="1"/>
</dbReference>
<evidence type="ECO:0000259" key="2">
    <source>
        <dbReference type="PROSITE" id="PS50404"/>
    </source>
</evidence>
<dbReference type="InterPro" id="IPR034341">
    <property type="entry name" value="SspA_N"/>
</dbReference>
<dbReference type="InterPro" id="IPR036282">
    <property type="entry name" value="Glutathione-S-Trfase_C_sf"/>
</dbReference>
<comment type="similarity">
    <text evidence="1">Belongs to the GST superfamily. HSP26 family.</text>
</comment>
<dbReference type="InterPro" id="IPR010987">
    <property type="entry name" value="Glutathione-S-Trfase_C-like"/>
</dbReference>
<dbReference type="SFLD" id="SFLDG00358">
    <property type="entry name" value="Main_(cytGST)"/>
    <property type="match status" value="1"/>
</dbReference>
<dbReference type="PANTHER" id="PTHR43968">
    <property type="match status" value="1"/>
</dbReference>
<dbReference type="Proteomes" id="UP000190162">
    <property type="component" value="Unassembled WGS sequence"/>
</dbReference>
<dbReference type="AlphaFoldDB" id="A0A1T4TWR6"/>
<evidence type="ECO:0000313" key="5">
    <source>
        <dbReference type="Proteomes" id="UP000190162"/>
    </source>
</evidence>
<dbReference type="SUPFAM" id="SSF52833">
    <property type="entry name" value="Thioredoxin-like"/>
    <property type="match status" value="1"/>
</dbReference>
<feature type="domain" description="GST C-terminal" evidence="3">
    <location>
        <begin position="92"/>
        <end position="209"/>
    </location>
</feature>
<sequence length="211" mass="24379">MAVAANKRSVMTLYSDASDMYSHQVRIVLAEKGVTYEIELVDPNNLPEDLLDLNPYNSVPTLVDRELALYNANIIMEYLDERFPHPPLMPVYPVARGNSRLMMYRIERNWYTLAEKIEKGNAEEADRARRQLREELLALAPVFAEYPFFMSEEFSLVDCYLSPLLWRLPVMGIELSGPGAKEVKTYMARVFERDSFLASLTEAEREMRLAQ</sequence>
<dbReference type="InterPro" id="IPR004046">
    <property type="entry name" value="GST_C"/>
</dbReference>
<dbReference type="PANTHER" id="PTHR43968:SF6">
    <property type="entry name" value="GLUTATHIONE S-TRANSFERASE OMEGA"/>
    <property type="match status" value="1"/>
</dbReference>
<evidence type="ECO:0000256" key="1">
    <source>
        <dbReference type="ARBA" id="ARBA00009929"/>
    </source>
</evidence>
<organism evidence="4 5">
    <name type="scientific">Enterovibrio nigricans DSM 22720</name>
    <dbReference type="NCBI Taxonomy" id="1121868"/>
    <lineage>
        <taxon>Bacteria</taxon>
        <taxon>Pseudomonadati</taxon>
        <taxon>Pseudomonadota</taxon>
        <taxon>Gammaproteobacteria</taxon>
        <taxon>Vibrionales</taxon>
        <taxon>Vibrionaceae</taxon>
        <taxon>Enterovibrio</taxon>
    </lineage>
</organism>
<dbReference type="PROSITE" id="PS50405">
    <property type="entry name" value="GST_CTER"/>
    <property type="match status" value="1"/>
</dbReference>
<dbReference type="SUPFAM" id="SSF47616">
    <property type="entry name" value="GST C-terminal domain-like"/>
    <property type="match status" value="1"/>
</dbReference>
<dbReference type="Pfam" id="PF02798">
    <property type="entry name" value="GST_N"/>
    <property type="match status" value="1"/>
</dbReference>
<proteinExistence type="inferred from homology"/>
<dbReference type="EMBL" id="FUXU01000002">
    <property type="protein sequence ID" value="SKA44912.1"/>
    <property type="molecule type" value="Genomic_DNA"/>
</dbReference>
<dbReference type="CDD" id="cd03059">
    <property type="entry name" value="GST_N_SspA"/>
    <property type="match status" value="1"/>
</dbReference>
<dbReference type="InterPro" id="IPR050983">
    <property type="entry name" value="GST_Omega/HSP26"/>
</dbReference>
<dbReference type="RefSeq" id="WP_078750801.1">
    <property type="nucleotide sequence ID" value="NZ_FUXU01000002.1"/>
</dbReference>
<gene>
    <name evidence="4" type="ORF">SAMN02745132_00248</name>
</gene>
<dbReference type="OrthoDB" id="9781431at2"/>
<evidence type="ECO:0000259" key="3">
    <source>
        <dbReference type="PROSITE" id="PS50405"/>
    </source>
</evidence>
<dbReference type="InterPro" id="IPR040079">
    <property type="entry name" value="Glutathione_S-Trfase"/>
</dbReference>
<dbReference type="PROSITE" id="PS50404">
    <property type="entry name" value="GST_NTER"/>
    <property type="match status" value="1"/>
</dbReference>
<reference evidence="5" key="1">
    <citation type="submission" date="2017-02" db="EMBL/GenBank/DDBJ databases">
        <authorList>
            <person name="Varghese N."/>
            <person name="Submissions S."/>
        </authorList>
    </citation>
    <scope>NUCLEOTIDE SEQUENCE [LARGE SCALE GENOMIC DNA]</scope>
    <source>
        <strain evidence="5">DSM 22720</strain>
    </source>
</reference>
<dbReference type="InterPro" id="IPR004045">
    <property type="entry name" value="Glutathione_S-Trfase_N"/>
</dbReference>
<dbReference type="Gene3D" id="1.20.1050.10">
    <property type="match status" value="1"/>
</dbReference>
<feature type="domain" description="GST N-terminal" evidence="2">
    <location>
        <begin position="9"/>
        <end position="87"/>
    </location>
</feature>
<dbReference type="Pfam" id="PF00043">
    <property type="entry name" value="GST_C"/>
    <property type="match status" value="1"/>
</dbReference>
<keyword evidence="5" id="KW-1185">Reference proteome</keyword>
<accession>A0A1T4TWR6</accession>
<protein>
    <submittedName>
        <fullName evidence="4">RNA polymerase-associated protein</fullName>
    </submittedName>
</protein>
<dbReference type="GO" id="GO:0005737">
    <property type="term" value="C:cytoplasm"/>
    <property type="evidence" value="ECO:0007669"/>
    <property type="project" value="TreeGrafter"/>
</dbReference>
<dbReference type="InterPro" id="IPR036249">
    <property type="entry name" value="Thioredoxin-like_sf"/>
</dbReference>
<dbReference type="NCBIfam" id="NF007016">
    <property type="entry name" value="PRK09481.1"/>
    <property type="match status" value="1"/>
</dbReference>
<dbReference type="CDD" id="cd03186">
    <property type="entry name" value="GST_C_SspA"/>
    <property type="match status" value="1"/>
</dbReference>
<evidence type="ECO:0000313" key="4">
    <source>
        <dbReference type="EMBL" id="SKA44912.1"/>
    </source>
</evidence>
<dbReference type="SFLD" id="SFLDS00019">
    <property type="entry name" value="Glutathione_Transferase_(cytos"/>
    <property type="match status" value="1"/>
</dbReference>
<name>A0A1T4TWR6_9GAMM</name>
<dbReference type="InterPro" id="IPR034342">
    <property type="entry name" value="SspA_C"/>
</dbReference>